<dbReference type="Gene3D" id="2.120.10.70">
    <property type="entry name" value="Fucose-specific lectin"/>
    <property type="match status" value="2"/>
</dbReference>
<name>A0A318S4V5_9DEIO</name>
<evidence type="ECO:0000256" key="1">
    <source>
        <dbReference type="SAM" id="SignalP"/>
    </source>
</evidence>
<protein>
    <submittedName>
        <fullName evidence="3">Repeat uncharacterized protein DUF346</fullName>
    </submittedName>
</protein>
<keyword evidence="1" id="KW-0732">Signal</keyword>
<organism evidence="3 4">
    <name type="scientific">Deinococcus yavapaiensis KR-236</name>
    <dbReference type="NCBI Taxonomy" id="694435"/>
    <lineage>
        <taxon>Bacteria</taxon>
        <taxon>Thermotogati</taxon>
        <taxon>Deinococcota</taxon>
        <taxon>Deinococci</taxon>
        <taxon>Deinococcales</taxon>
        <taxon>Deinococcaceae</taxon>
        <taxon>Deinococcus</taxon>
    </lineage>
</organism>
<dbReference type="OrthoDB" id="137105at2"/>
<comment type="caution">
    <text evidence="3">The sequence shown here is derived from an EMBL/GenBank/DDBJ whole genome shotgun (WGS) entry which is preliminary data.</text>
</comment>
<evidence type="ECO:0000259" key="2">
    <source>
        <dbReference type="Pfam" id="PF26607"/>
    </source>
</evidence>
<feature type="domain" description="PLL-like beta propeller" evidence="2">
    <location>
        <begin position="27"/>
        <end position="157"/>
    </location>
</feature>
<gene>
    <name evidence="3" type="ORF">DES52_108174</name>
</gene>
<dbReference type="AlphaFoldDB" id="A0A318S4V5"/>
<evidence type="ECO:0000313" key="3">
    <source>
        <dbReference type="EMBL" id="PYE53643.1"/>
    </source>
</evidence>
<dbReference type="InterPro" id="IPR058502">
    <property type="entry name" value="PLL-like_beta-prop"/>
</dbReference>
<dbReference type="SUPFAM" id="SSF89372">
    <property type="entry name" value="Fucose-specific lectin"/>
    <property type="match status" value="2"/>
</dbReference>
<dbReference type="Proteomes" id="UP000248326">
    <property type="component" value="Unassembled WGS sequence"/>
</dbReference>
<reference evidence="3 4" key="1">
    <citation type="submission" date="2018-06" db="EMBL/GenBank/DDBJ databases">
        <title>Genomic Encyclopedia of Type Strains, Phase IV (KMG-IV): sequencing the most valuable type-strain genomes for metagenomic binning, comparative biology and taxonomic classification.</title>
        <authorList>
            <person name="Goeker M."/>
        </authorList>
    </citation>
    <scope>NUCLEOTIDE SEQUENCE [LARGE SCALE GENOMIC DNA]</scope>
    <source>
        <strain evidence="3 4">DSM 18048</strain>
    </source>
</reference>
<feature type="chain" id="PRO_5016389484" evidence="1">
    <location>
        <begin position="28"/>
        <end position="372"/>
    </location>
</feature>
<dbReference type="EMBL" id="QJSX01000008">
    <property type="protein sequence ID" value="PYE53643.1"/>
    <property type="molecule type" value="Genomic_DNA"/>
</dbReference>
<keyword evidence="4" id="KW-1185">Reference proteome</keyword>
<feature type="domain" description="PLL-like beta propeller" evidence="2">
    <location>
        <begin position="210"/>
        <end position="368"/>
    </location>
</feature>
<evidence type="ECO:0000313" key="4">
    <source>
        <dbReference type="Proteomes" id="UP000248326"/>
    </source>
</evidence>
<proteinExistence type="predicted"/>
<sequence>MNKQRRLAILSVTLCLAALPFASRTIAQPVVPQNLEGGNLYVYAVGMDRALWFTKKSYGAWGGWQRLGGKINGSPDACSPNPGKILVMLRANDDTIDGVTFDFVGKSATWSGYGSKIGSDPGLACAPGDKVSLFVRGHNNAELYATGAENGAWSSLYTEDKVPVGLAIEDVQKRAAQPVKKSLWQKYKDWVGGEPFYVTVPYVLGAWGLGGQIKGGPEGVIFGTPAKQRQAVFVRGLDDFIWWRVTDDGNSKWLNFESLGGLKMTSDPTVVPWRNGGLLLFARGMDNKLWVREFRGGQQWTAWFPWGGPVLAGSPDATSWGPGRVDVFARGADGQVLHAWRDDNDVLAKEPKWEIVPNGTVLSDPTAVGTTW</sequence>
<dbReference type="RefSeq" id="WP_110886996.1">
    <property type="nucleotide sequence ID" value="NZ_QJSX01000008.1"/>
</dbReference>
<feature type="signal peptide" evidence="1">
    <location>
        <begin position="1"/>
        <end position="27"/>
    </location>
</feature>
<accession>A0A318S4V5</accession>
<dbReference type="Pfam" id="PF26607">
    <property type="entry name" value="DUF8189"/>
    <property type="match status" value="2"/>
</dbReference>